<proteinExistence type="predicted"/>
<dbReference type="GO" id="GO:0006310">
    <property type="term" value="P:DNA recombination"/>
    <property type="evidence" value="ECO:0007669"/>
    <property type="project" value="UniProtKB-KW"/>
</dbReference>
<dbReference type="GO" id="GO:0015074">
    <property type="term" value="P:DNA integration"/>
    <property type="evidence" value="ECO:0007669"/>
    <property type="project" value="UniProtKB-KW"/>
</dbReference>
<dbReference type="InterPro" id="IPR044068">
    <property type="entry name" value="CB"/>
</dbReference>
<sequence length="477" mass="54215">MRGNGVIVKRCGCRHPETKRRLESACELLSRRGHGSWYFHCSVSTLTGRRERVRRGGYLTRGDAERARDALLARSTEECTSDTWTVSRWLRYWLSTNLGIRPSTLRSYTDHVEHQLIPHLGRHRLTDLTNLHVTATFAHIAETPNRHGRPPTPSTLHRIRATLRSALNAAIRHGLLRDNPARFVRLAKPRRPQARVWTDHRVKAWRDHGERYAVAVWTTQQLAHFLDHTADDRLTAMWWLISLRGLRRGEAAGLRWVDVDLTGRVITIDQQRIAYGQTVTVGPPKTAASRRTIALDHTTLTILRQHRRRQLTEQTEHAADWTDSGYVFTQPDGQPLHPDYLTRRFRRLVTESGLPPVRLHDLRHGAATLAHSAGADLKTVQEQLGHTSIVLTADTYTSVLLDLHFTVAEATARLVLATAARVSGRKHRTPTRHPRTAATPTAKQLKPLPGNRTRREPRPEADRAHVTPTRHPKIKAA</sequence>
<evidence type="ECO:0000256" key="3">
    <source>
        <dbReference type="PROSITE-ProRule" id="PRU01248"/>
    </source>
</evidence>
<feature type="compositionally biased region" description="Basic and acidic residues" evidence="4">
    <location>
        <begin position="453"/>
        <end position="465"/>
    </location>
</feature>
<dbReference type="EMBL" id="CP058905">
    <property type="protein sequence ID" value="QLJ99471.1"/>
    <property type="molecule type" value="Genomic_DNA"/>
</dbReference>
<dbReference type="InterPro" id="IPR002104">
    <property type="entry name" value="Integrase_catalytic"/>
</dbReference>
<dbReference type="SUPFAM" id="SSF56349">
    <property type="entry name" value="DNA breaking-rejoining enzymes"/>
    <property type="match status" value="1"/>
</dbReference>
<dbReference type="GO" id="GO:0003677">
    <property type="term" value="F:DNA binding"/>
    <property type="evidence" value="ECO:0007669"/>
    <property type="project" value="UniProtKB-UniRule"/>
</dbReference>
<feature type="domain" description="Tyr recombinase" evidence="5">
    <location>
        <begin position="212"/>
        <end position="410"/>
    </location>
</feature>
<feature type="compositionally biased region" description="Basic residues" evidence="4">
    <location>
        <begin position="468"/>
        <end position="477"/>
    </location>
</feature>
<feature type="compositionally biased region" description="Basic residues" evidence="4">
    <location>
        <begin position="423"/>
        <end position="435"/>
    </location>
</feature>
<organism evidence="7">
    <name type="scientific">Micromonospora carbonacea</name>
    <dbReference type="NCBI Taxonomy" id="47853"/>
    <lineage>
        <taxon>Bacteria</taxon>
        <taxon>Bacillati</taxon>
        <taxon>Actinomycetota</taxon>
        <taxon>Actinomycetes</taxon>
        <taxon>Micromonosporales</taxon>
        <taxon>Micromonosporaceae</taxon>
        <taxon>Micromonospora</taxon>
    </lineage>
</organism>
<reference evidence="7" key="1">
    <citation type="submission" date="2020-08" db="EMBL/GenBank/DDBJ databases">
        <title>A bifunctional nitrone conjugated secondary metabolite targeting the ribosome.</title>
        <authorList>
            <person name="Limbrick E.M."/>
            <person name="Graf M."/>
            <person name="Derewacz D.K."/>
            <person name="Nguyen F."/>
            <person name="Spraggins J.M."/>
            <person name="Wieland M."/>
            <person name="Ynigez-Gutierrez A.E."/>
            <person name="Reisman B.J."/>
            <person name="Zinshteyn B."/>
            <person name="McCulloch K."/>
            <person name="Iverson T.M."/>
            <person name="Green R."/>
            <person name="Wilson D.N."/>
            <person name="Bachmann B.O."/>
        </authorList>
    </citation>
    <scope>NUCLEOTIDE SEQUENCE</scope>
    <source>
        <strain evidence="7">Africana</strain>
    </source>
</reference>
<dbReference type="AlphaFoldDB" id="A0A7D6CFV8"/>
<dbReference type="PANTHER" id="PTHR30349:SF91">
    <property type="entry name" value="INTA PROTEIN"/>
    <property type="match status" value="1"/>
</dbReference>
<dbReference type="CDD" id="cd01189">
    <property type="entry name" value="INT_ICEBs1_C_like"/>
    <property type="match status" value="1"/>
</dbReference>
<evidence type="ECO:0000256" key="2">
    <source>
        <dbReference type="ARBA" id="ARBA00023172"/>
    </source>
</evidence>
<evidence type="ECO:0000313" key="7">
    <source>
        <dbReference type="EMBL" id="QLJ99471.1"/>
    </source>
</evidence>
<evidence type="ECO:0000256" key="4">
    <source>
        <dbReference type="SAM" id="MobiDB-lite"/>
    </source>
</evidence>
<keyword evidence="1 3" id="KW-0238">DNA-binding</keyword>
<dbReference type="PROSITE" id="PS51898">
    <property type="entry name" value="TYR_RECOMBINASE"/>
    <property type="match status" value="1"/>
</dbReference>
<dbReference type="Gene3D" id="1.10.150.130">
    <property type="match status" value="1"/>
</dbReference>
<dbReference type="InterPro" id="IPR010998">
    <property type="entry name" value="Integrase_recombinase_N"/>
</dbReference>
<dbReference type="InterPro" id="IPR050090">
    <property type="entry name" value="Tyrosine_recombinase_XerCD"/>
</dbReference>
<gene>
    <name evidence="7" type="ORF">HZU44_04880</name>
</gene>
<name>A0A7D6CFV8_9ACTN</name>
<protein>
    <submittedName>
        <fullName evidence="7">Site-specific integrase</fullName>
    </submittedName>
</protein>
<accession>A0A7D6CFV8</accession>
<evidence type="ECO:0000259" key="5">
    <source>
        <dbReference type="PROSITE" id="PS51898"/>
    </source>
</evidence>
<keyword evidence="2" id="KW-0233">DNA recombination</keyword>
<evidence type="ECO:0000259" key="6">
    <source>
        <dbReference type="PROSITE" id="PS51900"/>
    </source>
</evidence>
<dbReference type="InterPro" id="IPR011010">
    <property type="entry name" value="DNA_brk_join_enz"/>
</dbReference>
<feature type="region of interest" description="Disordered" evidence="4">
    <location>
        <begin position="421"/>
        <end position="477"/>
    </location>
</feature>
<dbReference type="InterPro" id="IPR013762">
    <property type="entry name" value="Integrase-like_cat_sf"/>
</dbReference>
<feature type="domain" description="Core-binding (CB)" evidence="6">
    <location>
        <begin position="84"/>
        <end position="171"/>
    </location>
</feature>
<dbReference type="PROSITE" id="PS51900">
    <property type="entry name" value="CB"/>
    <property type="match status" value="1"/>
</dbReference>
<dbReference type="PANTHER" id="PTHR30349">
    <property type="entry name" value="PHAGE INTEGRASE-RELATED"/>
    <property type="match status" value="1"/>
</dbReference>
<dbReference type="Pfam" id="PF00589">
    <property type="entry name" value="Phage_integrase"/>
    <property type="match status" value="1"/>
</dbReference>
<dbReference type="Gene3D" id="1.10.443.10">
    <property type="entry name" value="Intergrase catalytic core"/>
    <property type="match status" value="1"/>
</dbReference>
<evidence type="ECO:0000256" key="1">
    <source>
        <dbReference type="ARBA" id="ARBA00023125"/>
    </source>
</evidence>